<dbReference type="Proteomes" id="UP000886885">
    <property type="component" value="Chromosome 19D"/>
</dbReference>
<feature type="compositionally biased region" description="Basic residues" evidence="1">
    <location>
        <begin position="12"/>
        <end position="21"/>
    </location>
</feature>
<sequence>MATSSSNMKGFYRQKKNKSGIRKPTSTNKSSLIHAATHGSDITQPTALVSQDSPDLKGFCFLYPLLFCSFSFFTCNLLVFVRYCNLLCFLGVLCLIDDYDKHEDVLRQFDMNMAYGPCLGMSRLARWERAQRLGLNPPKEIEGLLKGEKVRSECLWDGCI</sequence>
<dbReference type="GO" id="GO:0006261">
    <property type="term" value="P:DNA-templated DNA replication"/>
    <property type="evidence" value="ECO:0007669"/>
    <property type="project" value="TreeGrafter"/>
</dbReference>
<evidence type="ECO:0000313" key="3">
    <source>
        <dbReference type="EMBL" id="KAG6737585.1"/>
    </source>
</evidence>
<proteinExistence type="predicted"/>
<protein>
    <recommendedName>
        <fullName evidence="5">DNA polymerase delta subunit 4</fullName>
    </recommendedName>
</protein>
<dbReference type="GO" id="GO:0000731">
    <property type="term" value="P:DNA synthesis involved in DNA repair"/>
    <property type="evidence" value="ECO:0007669"/>
    <property type="project" value="InterPro"/>
</dbReference>
<evidence type="ECO:0000256" key="2">
    <source>
        <dbReference type="SAM" id="Phobius"/>
    </source>
</evidence>
<evidence type="ECO:0000256" key="1">
    <source>
        <dbReference type="SAM" id="MobiDB-lite"/>
    </source>
</evidence>
<dbReference type="AlphaFoldDB" id="A0A8X8C1T7"/>
<dbReference type="OrthoDB" id="337486at2759"/>
<keyword evidence="4" id="KW-1185">Reference proteome</keyword>
<feature type="transmembrane region" description="Helical" evidence="2">
    <location>
        <begin position="61"/>
        <end position="81"/>
    </location>
</feature>
<dbReference type="GO" id="GO:0043625">
    <property type="term" value="C:delta DNA polymerase complex"/>
    <property type="evidence" value="ECO:0007669"/>
    <property type="project" value="TreeGrafter"/>
</dbReference>
<dbReference type="PANTHER" id="PTHR14303:SF0">
    <property type="entry name" value="DNA POLYMERASE DELTA SUBUNIT 4"/>
    <property type="match status" value="1"/>
</dbReference>
<keyword evidence="2" id="KW-1133">Transmembrane helix</keyword>
<evidence type="ECO:0008006" key="5">
    <source>
        <dbReference type="Google" id="ProtNLM"/>
    </source>
</evidence>
<comment type="caution">
    <text evidence="3">The sequence shown here is derived from an EMBL/GenBank/DDBJ whole genome shotgun (WGS) entry which is preliminary data.</text>
</comment>
<dbReference type="PANTHER" id="PTHR14303">
    <property type="entry name" value="DNA POLYMERASE DELTA SUBUNIT 4"/>
    <property type="match status" value="1"/>
</dbReference>
<keyword evidence="2" id="KW-0472">Membrane</keyword>
<accession>A0A8X8C1T7</accession>
<keyword evidence="2" id="KW-0812">Transmembrane</keyword>
<dbReference type="GO" id="GO:0003887">
    <property type="term" value="F:DNA-directed DNA polymerase activity"/>
    <property type="evidence" value="ECO:0007669"/>
    <property type="project" value="TreeGrafter"/>
</dbReference>
<dbReference type="InterPro" id="IPR007218">
    <property type="entry name" value="DNA_pol_delta_4"/>
</dbReference>
<dbReference type="EMBL" id="JAAWWB010000038">
    <property type="protein sequence ID" value="KAG6737585.1"/>
    <property type="molecule type" value="Genomic_DNA"/>
</dbReference>
<gene>
    <name evidence="3" type="ORF">POTOM_059113</name>
</gene>
<evidence type="ECO:0000313" key="4">
    <source>
        <dbReference type="Proteomes" id="UP000886885"/>
    </source>
</evidence>
<organism evidence="3 4">
    <name type="scientific">Populus tomentosa</name>
    <name type="common">Chinese white poplar</name>
    <dbReference type="NCBI Taxonomy" id="118781"/>
    <lineage>
        <taxon>Eukaryota</taxon>
        <taxon>Viridiplantae</taxon>
        <taxon>Streptophyta</taxon>
        <taxon>Embryophyta</taxon>
        <taxon>Tracheophyta</taxon>
        <taxon>Spermatophyta</taxon>
        <taxon>Magnoliopsida</taxon>
        <taxon>eudicotyledons</taxon>
        <taxon>Gunneridae</taxon>
        <taxon>Pentapetalae</taxon>
        <taxon>rosids</taxon>
        <taxon>fabids</taxon>
        <taxon>Malpighiales</taxon>
        <taxon>Salicaceae</taxon>
        <taxon>Saliceae</taxon>
        <taxon>Populus</taxon>
    </lineage>
</organism>
<dbReference type="Pfam" id="PF04081">
    <property type="entry name" value="DNA_pol_delta_4"/>
    <property type="match status" value="1"/>
</dbReference>
<feature type="region of interest" description="Disordered" evidence="1">
    <location>
        <begin position="1"/>
        <end position="28"/>
    </location>
</feature>
<reference evidence="3" key="1">
    <citation type="journal article" date="2020" name="bioRxiv">
        <title>Hybrid origin of Populus tomentosa Carr. identified through genome sequencing and phylogenomic analysis.</title>
        <authorList>
            <person name="An X."/>
            <person name="Gao K."/>
            <person name="Chen Z."/>
            <person name="Li J."/>
            <person name="Yang X."/>
            <person name="Yang X."/>
            <person name="Zhou J."/>
            <person name="Guo T."/>
            <person name="Zhao T."/>
            <person name="Huang S."/>
            <person name="Miao D."/>
            <person name="Khan W.U."/>
            <person name="Rao P."/>
            <person name="Ye M."/>
            <person name="Lei B."/>
            <person name="Liao W."/>
            <person name="Wang J."/>
            <person name="Ji L."/>
            <person name="Li Y."/>
            <person name="Guo B."/>
            <person name="Mustafa N.S."/>
            <person name="Li S."/>
            <person name="Yun Q."/>
            <person name="Keller S.R."/>
            <person name="Mao J."/>
            <person name="Zhang R."/>
            <person name="Strauss S.H."/>
        </authorList>
    </citation>
    <scope>NUCLEOTIDE SEQUENCE</scope>
    <source>
        <strain evidence="3">GM15</strain>
        <tissue evidence="3">Leaf</tissue>
    </source>
</reference>
<name>A0A8X8C1T7_POPTO</name>